<dbReference type="InterPro" id="IPR038056">
    <property type="entry name" value="YjbR-like_sf"/>
</dbReference>
<comment type="caution">
    <text evidence="1">The sequence shown here is derived from an EMBL/GenBank/DDBJ whole genome shotgun (WGS) entry which is preliminary data.</text>
</comment>
<evidence type="ECO:0000313" key="2">
    <source>
        <dbReference type="Proteomes" id="UP000239485"/>
    </source>
</evidence>
<dbReference type="Gene3D" id="3.90.1150.30">
    <property type="match status" value="1"/>
</dbReference>
<dbReference type="EMBL" id="PTJD01000011">
    <property type="protein sequence ID" value="PPK93207.1"/>
    <property type="molecule type" value="Genomic_DNA"/>
</dbReference>
<keyword evidence="2" id="KW-1185">Reference proteome</keyword>
<proteinExistence type="predicted"/>
<gene>
    <name evidence="1" type="ORF">CLV92_111124</name>
</gene>
<organism evidence="1 2">
    <name type="scientific">Kineococcus xinjiangensis</name>
    <dbReference type="NCBI Taxonomy" id="512762"/>
    <lineage>
        <taxon>Bacteria</taxon>
        <taxon>Bacillati</taxon>
        <taxon>Actinomycetota</taxon>
        <taxon>Actinomycetes</taxon>
        <taxon>Kineosporiales</taxon>
        <taxon>Kineosporiaceae</taxon>
        <taxon>Kineococcus</taxon>
    </lineage>
</organism>
<dbReference type="AlphaFoldDB" id="A0A2S6IG94"/>
<accession>A0A2S6IG94</accession>
<dbReference type="Pfam" id="PF04237">
    <property type="entry name" value="YjbR"/>
    <property type="match status" value="1"/>
</dbReference>
<name>A0A2S6IG94_9ACTN</name>
<evidence type="ECO:0000313" key="1">
    <source>
        <dbReference type="EMBL" id="PPK93207.1"/>
    </source>
</evidence>
<evidence type="ECO:0008006" key="3">
    <source>
        <dbReference type="Google" id="ProtNLM"/>
    </source>
</evidence>
<dbReference type="OrthoDB" id="6167040at2"/>
<dbReference type="InterPro" id="IPR058532">
    <property type="entry name" value="YjbR/MT2646/Rv2570-like"/>
</dbReference>
<protein>
    <recommendedName>
        <fullName evidence="3">DNA-binding protein (MmcQ/YjbR family)</fullName>
    </recommendedName>
</protein>
<reference evidence="1 2" key="1">
    <citation type="submission" date="2018-02" db="EMBL/GenBank/DDBJ databases">
        <title>Genomic Encyclopedia of Archaeal and Bacterial Type Strains, Phase II (KMG-II): from individual species to whole genera.</title>
        <authorList>
            <person name="Goeker M."/>
        </authorList>
    </citation>
    <scope>NUCLEOTIDE SEQUENCE [LARGE SCALE GENOMIC DNA]</scope>
    <source>
        <strain evidence="1 2">DSM 22857</strain>
    </source>
</reference>
<sequence>MVTGDELRNTALALPEAEERETWGQATFRVRGKIYVILADDGTQASIKASREEQAALLASEPEVFSPASHVGRFGWVSARLDAADPEALRELVVDAWRSTAPRRLVAEFDAATPG</sequence>
<dbReference type="SUPFAM" id="SSF142906">
    <property type="entry name" value="YjbR-like"/>
    <property type="match status" value="1"/>
</dbReference>
<dbReference type="Proteomes" id="UP000239485">
    <property type="component" value="Unassembled WGS sequence"/>
</dbReference>
<dbReference type="RefSeq" id="WP_104434099.1">
    <property type="nucleotide sequence ID" value="NZ_PTJD01000011.1"/>
</dbReference>